<dbReference type="PANTHER" id="PTHR21231">
    <property type="entry name" value="XPA-BINDING PROTEIN 1-RELATED"/>
    <property type="match status" value="1"/>
</dbReference>
<organism evidence="7">
    <name type="scientific">Spongospora subterranea</name>
    <dbReference type="NCBI Taxonomy" id="70186"/>
    <lineage>
        <taxon>Eukaryota</taxon>
        <taxon>Sar</taxon>
        <taxon>Rhizaria</taxon>
        <taxon>Endomyxa</taxon>
        <taxon>Phytomyxea</taxon>
        <taxon>Plasmodiophorida</taxon>
        <taxon>Plasmodiophoridae</taxon>
        <taxon>Spongospora</taxon>
    </lineage>
</organism>
<reference evidence="7" key="1">
    <citation type="submission" date="2015-04" db="EMBL/GenBank/DDBJ databases">
        <title>The genome sequence of the plant pathogenic Rhizarian Plasmodiophora brassicae reveals insights in its biotrophic life cycle and the origin of chitin synthesis.</title>
        <authorList>
            <person name="Schwelm A."/>
            <person name="Fogelqvist J."/>
            <person name="Knaust A."/>
            <person name="Julke S."/>
            <person name="Lilja T."/>
            <person name="Dhandapani V."/>
            <person name="Bonilla-Rosso G."/>
            <person name="Karlsson M."/>
            <person name="Shevchenko A."/>
            <person name="Choi S.R."/>
            <person name="Kim H.G."/>
            <person name="Park J.Y."/>
            <person name="Lim Y.P."/>
            <person name="Ludwig-Muller J."/>
            <person name="Dixelius C."/>
        </authorList>
    </citation>
    <scope>NUCLEOTIDE SEQUENCE</scope>
    <source>
        <tissue evidence="7">Potato root galls</tissue>
    </source>
</reference>
<evidence type="ECO:0000256" key="4">
    <source>
        <dbReference type="ARBA" id="ARBA00022801"/>
    </source>
</evidence>
<sequence length="267" mass="29821">MGKHAQLVMGPAGSGKSSYCEFIHRHCENIGRTVHIVNLDPAADTFKYPVSIDIRDLISVSEVMEEMDLGPNGALIFCMEYLIENIDWLTEQLDDFSEDYLIFDCPGQIEIFTHVDVMRTFVRTVERLGYQICGVFLLDSLFISDASKFIAGMLACLGAMVQLEIPHLNVLSKCDLLADKKSLNELLDTDLSVILSTLNDKSSGKFANLNRSIGELVDQYSMVSFVPLDPNDVDSIEYLLSSIDRSIQYGEDLEPVDRSGGDNRDDE</sequence>
<evidence type="ECO:0000313" key="7">
    <source>
        <dbReference type="EMBL" id="CRZ10786.1"/>
    </source>
</evidence>
<dbReference type="Pfam" id="PF03029">
    <property type="entry name" value="ATP_bind_1"/>
    <property type="match status" value="1"/>
</dbReference>
<dbReference type="FunFam" id="3.40.50.300:FF:000552">
    <property type="entry name" value="GPN-loop GTPase 3"/>
    <property type="match status" value="1"/>
</dbReference>
<dbReference type="GO" id="GO:0003924">
    <property type="term" value="F:GTPase activity"/>
    <property type="evidence" value="ECO:0007669"/>
    <property type="project" value="TreeGrafter"/>
</dbReference>
<dbReference type="AlphaFoldDB" id="A0A0H5RAI7"/>
<dbReference type="Gene3D" id="3.40.50.300">
    <property type="entry name" value="P-loop containing nucleotide triphosphate hydrolases"/>
    <property type="match status" value="1"/>
</dbReference>
<keyword evidence="5 6" id="KW-0342">GTP-binding</keyword>
<dbReference type="EMBL" id="HACM01010344">
    <property type="protein sequence ID" value="CRZ10786.1"/>
    <property type="molecule type" value="Transcribed_RNA"/>
</dbReference>
<accession>A0A0H5RAI7</accession>
<comment type="subunit">
    <text evidence="6">Binds to RNA polymerase II (RNAPII).</text>
</comment>
<evidence type="ECO:0000256" key="5">
    <source>
        <dbReference type="ARBA" id="ARBA00023134"/>
    </source>
</evidence>
<dbReference type="InterPro" id="IPR027417">
    <property type="entry name" value="P-loop_NTPase"/>
</dbReference>
<keyword evidence="3 6" id="KW-0547">Nucleotide-binding</keyword>
<evidence type="ECO:0000256" key="1">
    <source>
        <dbReference type="ARBA" id="ARBA00005290"/>
    </source>
</evidence>
<dbReference type="SUPFAM" id="SSF52540">
    <property type="entry name" value="P-loop containing nucleoside triphosphate hydrolases"/>
    <property type="match status" value="1"/>
</dbReference>
<comment type="similarity">
    <text evidence="1 6">Belongs to the GPN-loop GTPase family.</text>
</comment>
<keyword evidence="4 6" id="KW-0378">Hydrolase</keyword>
<evidence type="ECO:0000256" key="6">
    <source>
        <dbReference type="RuleBase" id="RU365059"/>
    </source>
</evidence>
<dbReference type="CDD" id="cd17872">
    <property type="entry name" value="GPN3"/>
    <property type="match status" value="1"/>
</dbReference>
<protein>
    <recommendedName>
        <fullName evidence="2 6">GPN-loop GTPase 3</fullName>
    </recommendedName>
</protein>
<comment type="function">
    <text evidence="6">Small GTPase required for proper nuclear import of RNA polymerase II and III (RNAPII and RNAPIII). May act at an RNAP assembly step prior to nuclear import.</text>
</comment>
<name>A0A0H5RAI7_9EUKA</name>
<dbReference type="PANTHER" id="PTHR21231:SF7">
    <property type="entry name" value="GPN-LOOP GTPASE 3"/>
    <property type="match status" value="1"/>
</dbReference>
<dbReference type="InterPro" id="IPR030228">
    <property type="entry name" value="Gpn3"/>
</dbReference>
<evidence type="ECO:0000256" key="2">
    <source>
        <dbReference type="ARBA" id="ARBA00014587"/>
    </source>
</evidence>
<dbReference type="InterPro" id="IPR004130">
    <property type="entry name" value="Gpn"/>
</dbReference>
<dbReference type="GO" id="GO:0005525">
    <property type="term" value="F:GTP binding"/>
    <property type="evidence" value="ECO:0007669"/>
    <property type="project" value="UniProtKB-KW"/>
</dbReference>
<proteinExistence type="inferred from homology"/>
<evidence type="ECO:0000256" key="3">
    <source>
        <dbReference type="ARBA" id="ARBA00022741"/>
    </source>
</evidence>